<dbReference type="GO" id="GO:0016787">
    <property type="term" value="F:hydrolase activity"/>
    <property type="evidence" value="ECO:0007669"/>
    <property type="project" value="UniProtKB-KW"/>
</dbReference>
<dbReference type="RefSeq" id="WP_068543147.1">
    <property type="nucleotide sequence ID" value="NZ_LSFI01000044.1"/>
</dbReference>
<evidence type="ECO:0000256" key="6">
    <source>
        <dbReference type="ARBA" id="ARBA00022884"/>
    </source>
</evidence>
<dbReference type="SUPFAM" id="SSF54786">
    <property type="entry name" value="YcfA/nrd intein domain"/>
    <property type="match status" value="1"/>
</dbReference>
<evidence type="ECO:0008006" key="10">
    <source>
        <dbReference type="Google" id="ProtNLM"/>
    </source>
</evidence>
<dbReference type="Pfam" id="PF07927">
    <property type="entry name" value="HicA_toxin"/>
    <property type="match status" value="1"/>
</dbReference>
<dbReference type="InterPro" id="IPR038570">
    <property type="entry name" value="HicA_sf"/>
</dbReference>
<evidence type="ECO:0000313" key="8">
    <source>
        <dbReference type="EMBL" id="OAG27035.1"/>
    </source>
</evidence>
<dbReference type="GO" id="GO:0003729">
    <property type="term" value="F:mRNA binding"/>
    <property type="evidence" value="ECO:0007669"/>
    <property type="project" value="InterPro"/>
</dbReference>
<dbReference type="GO" id="GO:0004519">
    <property type="term" value="F:endonuclease activity"/>
    <property type="evidence" value="ECO:0007669"/>
    <property type="project" value="UniProtKB-KW"/>
</dbReference>
<evidence type="ECO:0000256" key="3">
    <source>
        <dbReference type="ARBA" id="ARBA00022722"/>
    </source>
</evidence>
<keyword evidence="9" id="KW-1185">Reference proteome</keyword>
<name>A0A177E549_9BACT</name>
<dbReference type="PANTHER" id="PTHR34873:SF3">
    <property type="entry name" value="ADDICTION MODULE TOXIN, HICA FAMILY"/>
    <property type="match status" value="1"/>
</dbReference>
<protein>
    <recommendedName>
        <fullName evidence="10">Toxin HicA</fullName>
    </recommendedName>
</protein>
<keyword evidence="5" id="KW-0378">Hydrolase</keyword>
<organism evidence="8 9">
    <name type="scientific">Thermodesulfatator autotrophicus</name>
    <dbReference type="NCBI Taxonomy" id="1795632"/>
    <lineage>
        <taxon>Bacteria</taxon>
        <taxon>Pseudomonadati</taxon>
        <taxon>Thermodesulfobacteriota</taxon>
        <taxon>Thermodesulfobacteria</taxon>
        <taxon>Thermodesulfobacteriales</taxon>
        <taxon>Thermodesulfatatoraceae</taxon>
        <taxon>Thermodesulfatator</taxon>
    </lineage>
</organism>
<gene>
    <name evidence="8" type="ORF">TH606_09140</name>
</gene>
<keyword evidence="6" id="KW-0694">RNA-binding</keyword>
<dbReference type="InterPro" id="IPR012933">
    <property type="entry name" value="HicA_mRNA_interferase"/>
</dbReference>
<dbReference type="AlphaFoldDB" id="A0A177E549"/>
<evidence type="ECO:0000256" key="1">
    <source>
        <dbReference type="ARBA" id="ARBA00006620"/>
    </source>
</evidence>
<keyword evidence="7" id="KW-0346">Stress response</keyword>
<keyword evidence="4" id="KW-0255">Endonuclease</keyword>
<proteinExistence type="inferred from homology"/>
<evidence type="ECO:0000256" key="4">
    <source>
        <dbReference type="ARBA" id="ARBA00022759"/>
    </source>
</evidence>
<reference evidence="8 9" key="1">
    <citation type="submission" date="2016-02" db="EMBL/GenBank/DDBJ databases">
        <title>Draft genome sequence of Thermodesulfatator sp. S606.</title>
        <authorList>
            <person name="Lai Q."/>
            <person name="Cao J."/>
            <person name="Dupont S."/>
            <person name="Shao Z."/>
            <person name="Jebbar M."/>
            <person name="Alain K."/>
        </authorList>
    </citation>
    <scope>NUCLEOTIDE SEQUENCE [LARGE SCALE GENOMIC DNA]</scope>
    <source>
        <strain evidence="8 9">S606</strain>
    </source>
</reference>
<accession>A0A177E549</accession>
<keyword evidence="3" id="KW-0540">Nuclease</keyword>
<dbReference type="Proteomes" id="UP000076964">
    <property type="component" value="Unassembled WGS sequence"/>
</dbReference>
<dbReference type="STRING" id="1795632.TH606_09140"/>
<comment type="similarity">
    <text evidence="1">Belongs to the HicA mRNA interferase family.</text>
</comment>
<dbReference type="EMBL" id="LSFI01000044">
    <property type="protein sequence ID" value="OAG27035.1"/>
    <property type="molecule type" value="Genomic_DNA"/>
</dbReference>
<comment type="caution">
    <text evidence="8">The sequence shown here is derived from an EMBL/GenBank/DDBJ whole genome shotgun (WGS) entry which is preliminary data.</text>
</comment>
<dbReference type="Gene3D" id="3.30.920.30">
    <property type="entry name" value="Hypothetical protein"/>
    <property type="match status" value="1"/>
</dbReference>
<evidence type="ECO:0000256" key="7">
    <source>
        <dbReference type="ARBA" id="ARBA00023016"/>
    </source>
</evidence>
<evidence type="ECO:0000256" key="5">
    <source>
        <dbReference type="ARBA" id="ARBA00022801"/>
    </source>
</evidence>
<evidence type="ECO:0000313" key="9">
    <source>
        <dbReference type="Proteomes" id="UP000076964"/>
    </source>
</evidence>
<evidence type="ECO:0000256" key="2">
    <source>
        <dbReference type="ARBA" id="ARBA00022649"/>
    </source>
</evidence>
<keyword evidence="2" id="KW-1277">Toxin-antitoxin system</keyword>
<sequence>MANLPVFKGEELIKLLETLGFERIRQKGSHVRLRHEDGRVTTVPVHKGRDIPKGLLRKIVREDLKMTLGDFLDVVEKFKDK</sequence>
<dbReference type="PANTHER" id="PTHR34873">
    <property type="entry name" value="SSR1766 PROTEIN"/>
    <property type="match status" value="1"/>
</dbReference>
<dbReference type="OrthoDB" id="9811409at2"/>